<dbReference type="PANTHER" id="PTHR33507:SF4">
    <property type="entry name" value="NODULATION COMPETITIVENESS PROTEIN NFED"/>
    <property type="match status" value="1"/>
</dbReference>
<evidence type="ECO:0000259" key="7">
    <source>
        <dbReference type="Pfam" id="PF24961"/>
    </source>
</evidence>
<dbReference type="InterPro" id="IPR052165">
    <property type="entry name" value="Membrane_assoc_protease"/>
</dbReference>
<feature type="domain" description="NfeD1b N-terminal" evidence="8">
    <location>
        <begin position="36"/>
        <end position="190"/>
    </location>
</feature>
<evidence type="ECO:0000259" key="8">
    <source>
        <dbReference type="Pfam" id="PF25145"/>
    </source>
</evidence>
<feature type="transmembrane region" description="Helical" evidence="5">
    <location>
        <begin position="350"/>
        <end position="375"/>
    </location>
</feature>
<dbReference type="InterPro" id="IPR012340">
    <property type="entry name" value="NA-bd_OB-fold"/>
</dbReference>
<feature type="transmembrane region" description="Helical" evidence="5">
    <location>
        <begin position="279"/>
        <end position="311"/>
    </location>
</feature>
<dbReference type="GO" id="GO:0006508">
    <property type="term" value="P:proteolysis"/>
    <property type="evidence" value="ECO:0007669"/>
    <property type="project" value="InterPro"/>
</dbReference>
<gene>
    <name evidence="9" type="ORF">SAMN05192546_10291</name>
</gene>
<dbReference type="GO" id="GO:0016020">
    <property type="term" value="C:membrane"/>
    <property type="evidence" value="ECO:0007669"/>
    <property type="project" value="UniProtKB-SubCell"/>
</dbReference>
<evidence type="ECO:0000256" key="1">
    <source>
        <dbReference type="ARBA" id="ARBA00004141"/>
    </source>
</evidence>
<dbReference type="STRING" id="159292.SAMN05192546_10291"/>
<dbReference type="Pfam" id="PF25145">
    <property type="entry name" value="NfeD1b_N"/>
    <property type="match status" value="1"/>
</dbReference>
<evidence type="ECO:0000256" key="5">
    <source>
        <dbReference type="SAM" id="Phobius"/>
    </source>
</evidence>
<feature type="domain" description="NfeD integral membrane" evidence="7">
    <location>
        <begin position="250"/>
        <end position="369"/>
    </location>
</feature>
<comment type="subcellular location">
    <subcellularLocation>
        <location evidence="1">Membrane</location>
        <topology evidence="1">Multi-pass membrane protein</topology>
    </subcellularLocation>
</comment>
<dbReference type="InterPro" id="IPR029045">
    <property type="entry name" value="ClpP/crotonase-like_dom_sf"/>
</dbReference>
<dbReference type="InterPro" id="IPR002810">
    <property type="entry name" value="NfeD-like_C"/>
</dbReference>
<evidence type="ECO:0000256" key="3">
    <source>
        <dbReference type="ARBA" id="ARBA00022989"/>
    </source>
</evidence>
<keyword evidence="3 5" id="KW-1133">Transmembrane helix</keyword>
<dbReference type="GO" id="GO:0004176">
    <property type="term" value="F:ATP-dependent peptidase activity"/>
    <property type="evidence" value="ECO:0007669"/>
    <property type="project" value="InterPro"/>
</dbReference>
<feature type="transmembrane region" description="Helical" evidence="5">
    <location>
        <begin position="318"/>
        <end position="338"/>
    </location>
</feature>
<dbReference type="CDD" id="cd07020">
    <property type="entry name" value="Clp_protease_NfeD_1"/>
    <property type="match status" value="1"/>
</dbReference>
<dbReference type="OrthoDB" id="9806253at2"/>
<dbReference type="Gene3D" id="2.40.50.140">
    <property type="entry name" value="Nucleic acid-binding proteins"/>
    <property type="match status" value="1"/>
</dbReference>
<dbReference type="PRINTS" id="PR00127">
    <property type="entry name" value="CLPPROTEASEP"/>
</dbReference>
<keyword evidence="2 5" id="KW-0812">Transmembrane</keyword>
<protein>
    <submittedName>
        <fullName evidence="9">Nodulation efficiency protein NfeD</fullName>
    </submittedName>
</protein>
<sequence>MIESCQKKKTLIIWIVVITIFSSLIVLAKDFESDPVVYTVKVEGMVTAGTTNHIKRAIDMAENDGAEALVILLNTPGGLVNATLDIIGDMISADVPVVTYVYPQGGIAASAGTFIMLGGHKAAMAPGTTIGAAMPVMIRPDEEGSTAADDKTVLFLAGHMKSIAEARGRPGDIAEKFVTENLTLSGQDALEKGVIDKIESNLANLLDSLHQEKIDLESGIVTLNTQNAVIYELDKTTQEKMTHLISNPQITFILLLVGVYGLIIGFSSPGTFVPEVVGVISLILALYGLGLFEINILALLLMLLGVGLLIAEALTPTLGVLGIGGVVSIVFGILYLPVEPLVSERWLSQFRFMAFGIGVIASTLLVIMLAGIYRLKKAPVVHGRNEFTAEQGTVVETIDPEGFIMVRGELWKAKSENEESIEQGSIVQIVDRNNMVCVVRIDKTRTLHKEDEKI</sequence>
<keyword evidence="10" id="KW-1185">Reference proteome</keyword>
<evidence type="ECO:0000256" key="4">
    <source>
        <dbReference type="ARBA" id="ARBA00023136"/>
    </source>
</evidence>
<dbReference type="SUPFAM" id="SSF52096">
    <property type="entry name" value="ClpP/crotonase"/>
    <property type="match status" value="1"/>
</dbReference>
<dbReference type="RefSeq" id="WP_093310788.1">
    <property type="nucleotide sequence ID" value="NZ_FNPV01000002.1"/>
</dbReference>
<feature type="transmembrane region" description="Helical" evidence="5">
    <location>
        <begin position="12"/>
        <end position="28"/>
    </location>
</feature>
<evidence type="ECO:0000256" key="2">
    <source>
        <dbReference type="ARBA" id="ARBA00022692"/>
    </source>
</evidence>
<dbReference type="Proteomes" id="UP000199230">
    <property type="component" value="Unassembled WGS sequence"/>
</dbReference>
<reference evidence="9 10" key="1">
    <citation type="submission" date="2016-10" db="EMBL/GenBank/DDBJ databases">
        <authorList>
            <person name="de Groot N.N."/>
        </authorList>
    </citation>
    <scope>NUCLEOTIDE SEQUENCE [LARGE SCALE GENOMIC DNA]</scope>
    <source>
        <strain evidence="9 10">APO</strain>
    </source>
</reference>
<dbReference type="EMBL" id="FNPV01000002">
    <property type="protein sequence ID" value="SDY42744.1"/>
    <property type="molecule type" value="Genomic_DNA"/>
</dbReference>
<dbReference type="PANTHER" id="PTHR33507">
    <property type="entry name" value="INNER MEMBRANE PROTEIN YBBJ"/>
    <property type="match status" value="1"/>
</dbReference>
<dbReference type="InterPro" id="IPR056738">
    <property type="entry name" value="NfeD1b_N"/>
</dbReference>
<dbReference type="InterPro" id="IPR056739">
    <property type="entry name" value="NfeD_membrane"/>
</dbReference>
<feature type="transmembrane region" description="Helical" evidence="5">
    <location>
        <begin position="250"/>
        <end position="267"/>
    </location>
</feature>
<proteinExistence type="predicted"/>
<dbReference type="Pfam" id="PF24961">
    <property type="entry name" value="NfeD_membrane"/>
    <property type="match status" value="1"/>
</dbReference>
<accession>A0A1H3JTZ4</accession>
<evidence type="ECO:0000259" key="6">
    <source>
        <dbReference type="Pfam" id="PF01957"/>
    </source>
</evidence>
<feature type="domain" description="NfeD-like C-terminal" evidence="6">
    <location>
        <begin position="388"/>
        <end position="440"/>
    </location>
</feature>
<dbReference type="SUPFAM" id="SSF141322">
    <property type="entry name" value="NfeD domain-like"/>
    <property type="match status" value="1"/>
</dbReference>
<evidence type="ECO:0000313" key="9">
    <source>
        <dbReference type="EMBL" id="SDY42744.1"/>
    </source>
</evidence>
<dbReference type="InterPro" id="IPR001907">
    <property type="entry name" value="ClpP"/>
</dbReference>
<organism evidence="9 10">
    <name type="scientific">Tindallia californiensis</name>
    <dbReference type="NCBI Taxonomy" id="159292"/>
    <lineage>
        <taxon>Bacteria</taxon>
        <taxon>Bacillati</taxon>
        <taxon>Bacillota</taxon>
        <taxon>Clostridia</taxon>
        <taxon>Peptostreptococcales</taxon>
        <taxon>Tindalliaceae</taxon>
        <taxon>Tindallia</taxon>
    </lineage>
</organism>
<keyword evidence="4 5" id="KW-0472">Membrane</keyword>
<evidence type="ECO:0000313" key="10">
    <source>
        <dbReference type="Proteomes" id="UP000199230"/>
    </source>
</evidence>
<dbReference type="Pfam" id="PF01957">
    <property type="entry name" value="NfeD"/>
    <property type="match status" value="1"/>
</dbReference>
<dbReference type="AlphaFoldDB" id="A0A1H3JTZ4"/>
<dbReference type="Gene3D" id="3.90.226.10">
    <property type="entry name" value="2-enoyl-CoA Hydratase, Chain A, domain 1"/>
    <property type="match status" value="1"/>
</dbReference>
<name>A0A1H3JTZ4_9FIRM</name>
<dbReference type="GO" id="GO:0004252">
    <property type="term" value="F:serine-type endopeptidase activity"/>
    <property type="evidence" value="ECO:0007669"/>
    <property type="project" value="InterPro"/>
</dbReference>